<feature type="transmembrane region" description="Helical" evidence="2">
    <location>
        <begin position="64"/>
        <end position="84"/>
    </location>
</feature>
<comment type="caution">
    <text evidence="3">The sequence shown here is derived from an EMBL/GenBank/DDBJ whole genome shotgun (WGS) entry which is preliminary data.</text>
</comment>
<feature type="transmembrane region" description="Helical" evidence="2">
    <location>
        <begin position="231"/>
        <end position="251"/>
    </location>
</feature>
<dbReference type="RefSeq" id="WP_093854966.1">
    <property type="nucleotide sequence ID" value="NZ_JAVRER010000022.1"/>
</dbReference>
<keyword evidence="2" id="KW-0472">Membrane</keyword>
<keyword evidence="2" id="KW-0812">Transmembrane</keyword>
<keyword evidence="2" id="KW-1133">Transmembrane helix</keyword>
<dbReference type="Proteomes" id="UP001183607">
    <property type="component" value="Unassembled WGS sequence"/>
</dbReference>
<evidence type="ECO:0008006" key="5">
    <source>
        <dbReference type="Google" id="ProtNLM"/>
    </source>
</evidence>
<feature type="transmembrane region" description="Helical" evidence="2">
    <location>
        <begin position="197"/>
        <end position="219"/>
    </location>
</feature>
<organism evidence="3 4">
    <name type="scientific">Streptomyces evansiae</name>
    <dbReference type="NCBI Taxonomy" id="3075535"/>
    <lineage>
        <taxon>Bacteria</taxon>
        <taxon>Bacillati</taxon>
        <taxon>Actinomycetota</taxon>
        <taxon>Actinomycetes</taxon>
        <taxon>Kitasatosporales</taxon>
        <taxon>Streptomycetaceae</taxon>
        <taxon>Streptomyces</taxon>
    </lineage>
</organism>
<evidence type="ECO:0000313" key="3">
    <source>
        <dbReference type="EMBL" id="MDT0416912.1"/>
    </source>
</evidence>
<evidence type="ECO:0000256" key="2">
    <source>
        <dbReference type="SAM" id="Phobius"/>
    </source>
</evidence>
<evidence type="ECO:0000256" key="1">
    <source>
        <dbReference type="SAM" id="MobiDB-lite"/>
    </source>
</evidence>
<reference evidence="4" key="1">
    <citation type="submission" date="2023-07" db="EMBL/GenBank/DDBJ databases">
        <title>30 novel species of actinomycetes from the DSMZ collection.</title>
        <authorList>
            <person name="Nouioui I."/>
        </authorList>
    </citation>
    <scope>NUCLEOTIDE SEQUENCE [LARGE SCALE GENOMIC DNA]</scope>
    <source>
        <strain evidence="4">DSM 41982</strain>
    </source>
</reference>
<sequence>MSTSDATAAPTETTGNTGTTGTTGNTGTTEVTGTADVTAATAVTGTTAATPPPARGGTKGTRRIAAVVVGLAAAITLLLCAFGLPSAHGGPHHAPLGVSGPRQAVAAVRERLPQEQWDVKTYANAHALTEAIHDRDVVGGLALGADGVDVYTASAGGQQISTAISGLGTGLADQRHVKATTHEVVGFGADDPHGTGLGALALPLMFGGILPVLILALVAPGAATLRARLGGVIAFALVVAAGVTAVLHFATGTIDGAYVRTWLGLAFGMLALGLPFLGLQSLFGQRGFLSLAVAMMFLGNPLSGLATGPYWLPDGWSTLGRLLPMGAAGSLLRADAFFDGTGAGAPLAVLGTWSAAGLAMVLVALRRAGRGEEARVRG</sequence>
<feature type="transmembrane region" description="Helical" evidence="2">
    <location>
        <begin position="289"/>
        <end position="312"/>
    </location>
</feature>
<name>A0ABD5E8I6_9ACTN</name>
<gene>
    <name evidence="3" type="ORF">RM574_15575</name>
</gene>
<feature type="region of interest" description="Disordered" evidence="1">
    <location>
        <begin position="1"/>
        <end position="34"/>
    </location>
</feature>
<proteinExistence type="predicted"/>
<dbReference type="EMBL" id="JAVRER010000022">
    <property type="protein sequence ID" value="MDT0416912.1"/>
    <property type="molecule type" value="Genomic_DNA"/>
</dbReference>
<evidence type="ECO:0000313" key="4">
    <source>
        <dbReference type="Proteomes" id="UP001183607"/>
    </source>
</evidence>
<protein>
    <recommendedName>
        <fullName evidence="5">ABC transporter permease</fullName>
    </recommendedName>
</protein>
<feature type="transmembrane region" description="Helical" evidence="2">
    <location>
        <begin position="257"/>
        <end position="277"/>
    </location>
</feature>
<feature type="transmembrane region" description="Helical" evidence="2">
    <location>
        <begin position="343"/>
        <end position="365"/>
    </location>
</feature>
<dbReference type="AlphaFoldDB" id="A0ABD5E8I6"/>
<accession>A0ABD5E8I6</accession>